<dbReference type="InterPro" id="IPR052940">
    <property type="entry name" value="Carb_Esterase_6"/>
</dbReference>
<protein>
    <recommendedName>
        <fullName evidence="2">Sialate O-acetylesterase domain-containing protein</fullName>
    </recommendedName>
</protein>
<reference evidence="3 4" key="1">
    <citation type="submission" date="2016-12" db="EMBL/GenBank/DDBJ databases">
        <title>Study of bacterial adaptation to deep sea.</title>
        <authorList>
            <person name="Song J."/>
            <person name="Yoshizawa S."/>
            <person name="Kogure K."/>
        </authorList>
    </citation>
    <scope>NUCLEOTIDE SEQUENCE [LARGE SCALE GENOMIC DNA]</scope>
    <source>
        <strain evidence="3 4">SAORIC-165</strain>
    </source>
</reference>
<keyword evidence="1" id="KW-0378">Hydrolase</keyword>
<proteinExistence type="predicted"/>
<dbReference type="EMBL" id="MQWA01000001">
    <property type="protein sequence ID" value="PQJ28146.1"/>
    <property type="molecule type" value="Genomic_DNA"/>
</dbReference>
<evidence type="ECO:0000256" key="1">
    <source>
        <dbReference type="ARBA" id="ARBA00022801"/>
    </source>
</evidence>
<evidence type="ECO:0000313" key="4">
    <source>
        <dbReference type="Proteomes" id="UP000239907"/>
    </source>
</evidence>
<comment type="caution">
    <text evidence="3">The sequence shown here is derived from an EMBL/GenBank/DDBJ whole genome shotgun (WGS) entry which is preliminary data.</text>
</comment>
<feature type="domain" description="Sialate O-acetylesterase" evidence="2">
    <location>
        <begin position="37"/>
        <end position="229"/>
    </location>
</feature>
<dbReference type="PANTHER" id="PTHR31988">
    <property type="entry name" value="ESTERASE, PUTATIVE (DUF303)-RELATED"/>
    <property type="match status" value="1"/>
</dbReference>
<evidence type="ECO:0000313" key="3">
    <source>
        <dbReference type="EMBL" id="PQJ28146.1"/>
    </source>
</evidence>
<gene>
    <name evidence="3" type="ORF">BSZ32_06275</name>
</gene>
<accession>A0A2S7TZH3</accession>
<dbReference type="InterPro" id="IPR036514">
    <property type="entry name" value="SGNH_hydro_sf"/>
</dbReference>
<dbReference type="SUPFAM" id="SSF52266">
    <property type="entry name" value="SGNH hydrolase"/>
    <property type="match status" value="1"/>
</dbReference>
<dbReference type="Proteomes" id="UP000239907">
    <property type="component" value="Unassembled WGS sequence"/>
</dbReference>
<dbReference type="GO" id="GO:0016788">
    <property type="term" value="F:hydrolase activity, acting on ester bonds"/>
    <property type="evidence" value="ECO:0007669"/>
    <property type="project" value="UniProtKB-ARBA"/>
</dbReference>
<sequence length="237" mass="26492">MRSLRAALWMLLVLSPAIVIGGGKHLFILSGQSNMAGMKPEVSFTPAVTKAFGKENIIVAKSGYSGASIRSWAKSNHEFPPPTTGRVPKVRGHFYDTMINGVKAATKDQTLKTVTFVWMQGESDLNNTAYDVYLKELIWQIQTDINFKEINIVIGRISDCGLDQPKRLAGKKYIRKTQQEFAEAHPRGAWVDTDDLNDRKQEDGTIVHDLHYTPEGYQLLGQRFAEKSIALIKVNAK</sequence>
<keyword evidence="4" id="KW-1185">Reference proteome</keyword>
<organism evidence="3 4">
    <name type="scientific">Rubritalea profundi</name>
    <dbReference type="NCBI Taxonomy" id="1658618"/>
    <lineage>
        <taxon>Bacteria</taxon>
        <taxon>Pseudomonadati</taxon>
        <taxon>Verrucomicrobiota</taxon>
        <taxon>Verrucomicrobiia</taxon>
        <taxon>Verrucomicrobiales</taxon>
        <taxon>Rubritaleaceae</taxon>
        <taxon>Rubritalea</taxon>
    </lineage>
</organism>
<dbReference type="InterPro" id="IPR005181">
    <property type="entry name" value="SASA"/>
</dbReference>
<name>A0A2S7TZH3_9BACT</name>
<dbReference type="Gene3D" id="3.40.50.1110">
    <property type="entry name" value="SGNH hydrolase"/>
    <property type="match status" value="1"/>
</dbReference>
<evidence type="ECO:0000259" key="2">
    <source>
        <dbReference type="Pfam" id="PF03629"/>
    </source>
</evidence>
<dbReference type="AlphaFoldDB" id="A0A2S7TZH3"/>
<dbReference type="PANTHER" id="PTHR31988:SF19">
    <property type="entry name" value="9-O-ACETYL-N-ACETYLNEURAMINIC ACID DEACETYLASE-RELATED"/>
    <property type="match status" value="1"/>
</dbReference>
<dbReference type="RefSeq" id="WP_105042653.1">
    <property type="nucleotide sequence ID" value="NZ_MQWA01000001.1"/>
</dbReference>
<dbReference type="OrthoDB" id="9795554at2"/>
<dbReference type="Pfam" id="PF03629">
    <property type="entry name" value="SASA"/>
    <property type="match status" value="1"/>
</dbReference>